<dbReference type="Pfam" id="PF06271">
    <property type="entry name" value="RDD"/>
    <property type="match status" value="1"/>
</dbReference>
<dbReference type="InterPro" id="IPR051791">
    <property type="entry name" value="Pra-immunoreactive"/>
</dbReference>
<keyword evidence="2" id="KW-1003">Cell membrane</keyword>
<dbReference type="Proteomes" id="UP001359886">
    <property type="component" value="Unassembled WGS sequence"/>
</dbReference>
<evidence type="ECO:0000256" key="3">
    <source>
        <dbReference type="ARBA" id="ARBA00022692"/>
    </source>
</evidence>
<name>A0AAW9RND3_9GAMM</name>
<evidence type="ECO:0000256" key="4">
    <source>
        <dbReference type="ARBA" id="ARBA00022989"/>
    </source>
</evidence>
<protein>
    <submittedName>
        <fullName evidence="8">RDD family protein</fullName>
    </submittedName>
</protein>
<feature type="domain" description="RDD" evidence="7">
    <location>
        <begin position="19"/>
        <end position="141"/>
    </location>
</feature>
<accession>A0AAW9RND3</accession>
<feature type="transmembrane region" description="Helical" evidence="6">
    <location>
        <begin position="107"/>
        <end position="129"/>
    </location>
</feature>
<feature type="transmembrane region" description="Helical" evidence="6">
    <location>
        <begin position="24"/>
        <end position="48"/>
    </location>
</feature>
<dbReference type="InterPro" id="IPR010432">
    <property type="entry name" value="RDD"/>
</dbReference>
<evidence type="ECO:0000256" key="2">
    <source>
        <dbReference type="ARBA" id="ARBA00022475"/>
    </source>
</evidence>
<gene>
    <name evidence="8" type="ORF">V3330_15550</name>
</gene>
<keyword evidence="9" id="KW-1185">Reference proteome</keyword>
<comment type="caution">
    <text evidence="8">The sequence shown here is derived from an EMBL/GenBank/DDBJ whole genome shotgun (WGS) entry which is preliminary data.</text>
</comment>
<evidence type="ECO:0000313" key="9">
    <source>
        <dbReference type="Proteomes" id="UP001359886"/>
    </source>
</evidence>
<dbReference type="PANTHER" id="PTHR36115">
    <property type="entry name" value="PROLINE-RICH ANTIGEN HOMOLOG-RELATED"/>
    <property type="match status" value="1"/>
</dbReference>
<evidence type="ECO:0000313" key="8">
    <source>
        <dbReference type="EMBL" id="MEJ8569046.1"/>
    </source>
</evidence>
<dbReference type="RefSeq" id="WP_354696370.1">
    <property type="nucleotide sequence ID" value="NZ_JAZHOG010000011.1"/>
</dbReference>
<evidence type="ECO:0000256" key="6">
    <source>
        <dbReference type="SAM" id="Phobius"/>
    </source>
</evidence>
<dbReference type="GO" id="GO:0005886">
    <property type="term" value="C:plasma membrane"/>
    <property type="evidence" value="ECO:0007669"/>
    <property type="project" value="UniProtKB-SubCell"/>
</dbReference>
<proteinExistence type="predicted"/>
<evidence type="ECO:0000256" key="5">
    <source>
        <dbReference type="ARBA" id="ARBA00023136"/>
    </source>
</evidence>
<organism evidence="8 9">
    <name type="scientific">Elongatibacter sediminis</name>
    <dbReference type="NCBI Taxonomy" id="3119006"/>
    <lineage>
        <taxon>Bacteria</taxon>
        <taxon>Pseudomonadati</taxon>
        <taxon>Pseudomonadota</taxon>
        <taxon>Gammaproteobacteria</taxon>
        <taxon>Chromatiales</taxon>
        <taxon>Wenzhouxiangellaceae</taxon>
        <taxon>Elongatibacter</taxon>
    </lineage>
</organism>
<feature type="transmembrane region" description="Helical" evidence="6">
    <location>
        <begin position="60"/>
        <end position="77"/>
    </location>
</feature>
<reference evidence="8 9" key="1">
    <citation type="submission" date="2024-02" db="EMBL/GenBank/DDBJ databases">
        <title>A novel Wenzhouxiangellaceae bacterium, isolated from coastal sediments.</title>
        <authorList>
            <person name="Du Z.-J."/>
            <person name="Ye Y.-Q."/>
            <person name="Zhang X.-Y."/>
        </authorList>
    </citation>
    <scope>NUCLEOTIDE SEQUENCE [LARGE SCALE GENOMIC DNA]</scope>
    <source>
        <strain evidence="8 9">CH-27</strain>
    </source>
</reference>
<dbReference type="AlphaFoldDB" id="A0AAW9RND3"/>
<dbReference type="EMBL" id="JAZHOG010000011">
    <property type="protein sequence ID" value="MEJ8569046.1"/>
    <property type="molecule type" value="Genomic_DNA"/>
</dbReference>
<keyword evidence="3 6" id="KW-0812">Transmembrane</keyword>
<dbReference type="PANTHER" id="PTHR36115:SF10">
    <property type="entry name" value="RDD DOMAIN-CONTAINING PROTEIN"/>
    <property type="match status" value="1"/>
</dbReference>
<keyword evidence="4 6" id="KW-1133">Transmembrane helix</keyword>
<evidence type="ECO:0000259" key="7">
    <source>
        <dbReference type="Pfam" id="PF06271"/>
    </source>
</evidence>
<evidence type="ECO:0000256" key="1">
    <source>
        <dbReference type="ARBA" id="ARBA00004651"/>
    </source>
</evidence>
<sequence>MPDETPRFTSPAAPSRPCGLLRRLLIMLYDTVVVVALWMLTAAALLPFSGGDWMAGRDPLYTAVLALVWFAYLAWSWRRGGMTLGMRAWRVRLATESGSLPGWRQCAIRFLTSLVSAAAAGSGFLVALFDRERRTWHDRMSRTSLIHQPRSKRRKP</sequence>
<comment type="subcellular location">
    <subcellularLocation>
        <location evidence="1">Cell membrane</location>
        <topology evidence="1">Multi-pass membrane protein</topology>
    </subcellularLocation>
</comment>
<keyword evidence="5 6" id="KW-0472">Membrane</keyword>